<feature type="domain" description="Multidrug resistance protein MdtA-like barrel-sandwich hybrid" evidence="3">
    <location>
        <begin position="64"/>
        <end position="189"/>
    </location>
</feature>
<dbReference type="AlphaFoldDB" id="A0A2M8H6B7"/>
<evidence type="ECO:0000256" key="2">
    <source>
        <dbReference type="SAM" id="Coils"/>
    </source>
</evidence>
<name>A0A2M8H6B7_9GAMM</name>
<organism evidence="4 5">
    <name type="scientific">Aeromonas lusitana</name>
    <dbReference type="NCBI Taxonomy" id="931529"/>
    <lineage>
        <taxon>Bacteria</taxon>
        <taxon>Pseudomonadati</taxon>
        <taxon>Pseudomonadota</taxon>
        <taxon>Gammaproteobacteria</taxon>
        <taxon>Aeromonadales</taxon>
        <taxon>Aeromonadaceae</taxon>
        <taxon>Aeromonas</taxon>
    </lineage>
</organism>
<evidence type="ECO:0000259" key="3">
    <source>
        <dbReference type="Pfam" id="PF25917"/>
    </source>
</evidence>
<accession>A0A2M8H6B7</accession>
<proteinExistence type="inferred from homology"/>
<sequence>MKHRQFPLSSICVVILGTLLSGCGQDPVSDKAEAPRPVNVITLPEHSASQTLRFSGEIRSHQRAQLAFRVAGTVDTILVKEGDKVSKGEVLARLDPHDFRVQRGEIAAMLKEAKAASRLAEVELKRTRQAVNDKAMASINLDRAASANAQARARVQTLQQSLAKAEDALGYSELRAPFDGVIGQRFIDEHEQTAPGVPVLSLHQPRILEAVVDVPEQQIGLLKTGMGANLSWYRQDAAVRAVSRELASLPDPLKRTHEVTFRLLDSSAELVPGKSVSIELSLPGSAQLHCLPASAVKSQGSENRVMTVRAGQVIGVTVEVVSQRHDSLCVKGQLFAGDKVVTAGSALLKERQPVRLIKQVAQS</sequence>
<dbReference type="PROSITE" id="PS51257">
    <property type="entry name" value="PROKAR_LIPOPROTEIN"/>
    <property type="match status" value="1"/>
</dbReference>
<keyword evidence="2" id="KW-0175">Coiled coil</keyword>
<dbReference type="OrthoDB" id="1185083at2"/>
<dbReference type="RefSeq" id="WP_100860958.1">
    <property type="nucleotide sequence ID" value="NZ_PGCP01000031.1"/>
</dbReference>
<dbReference type="GO" id="GO:1990281">
    <property type="term" value="C:efflux pump complex"/>
    <property type="evidence" value="ECO:0007669"/>
    <property type="project" value="TreeGrafter"/>
</dbReference>
<dbReference type="Pfam" id="PF25917">
    <property type="entry name" value="BSH_RND"/>
    <property type="match status" value="1"/>
</dbReference>
<evidence type="ECO:0000256" key="1">
    <source>
        <dbReference type="ARBA" id="ARBA00009477"/>
    </source>
</evidence>
<dbReference type="InterPro" id="IPR006143">
    <property type="entry name" value="RND_pump_MFP"/>
</dbReference>
<gene>
    <name evidence="4" type="ORF">CUC44_16490</name>
</gene>
<dbReference type="NCBIfam" id="TIGR01730">
    <property type="entry name" value="RND_mfp"/>
    <property type="match status" value="1"/>
</dbReference>
<keyword evidence="5" id="KW-1185">Reference proteome</keyword>
<comment type="similarity">
    <text evidence="1">Belongs to the membrane fusion protein (MFP) (TC 8.A.1) family.</text>
</comment>
<dbReference type="InterPro" id="IPR058625">
    <property type="entry name" value="MdtA-like_BSH"/>
</dbReference>
<dbReference type="EMBL" id="PGCP01000031">
    <property type="protein sequence ID" value="PJC92118.1"/>
    <property type="molecule type" value="Genomic_DNA"/>
</dbReference>
<reference evidence="4 5" key="1">
    <citation type="submission" date="2017-11" db="EMBL/GenBank/DDBJ databases">
        <title>Draft genome sequence of environmental isolate Aeromonas lusitania sp. nov. MDC 2473.</title>
        <authorList>
            <person name="Colston S.M."/>
            <person name="Navarro A."/>
            <person name="Martinez-Murcia A.J."/>
            <person name="Graf J."/>
        </authorList>
    </citation>
    <scope>NUCLEOTIDE SEQUENCE [LARGE SCALE GENOMIC DNA]</scope>
    <source>
        <strain evidence="4 5">MDC 2473</strain>
    </source>
</reference>
<dbReference type="SUPFAM" id="SSF111369">
    <property type="entry name" value="HlyD-like secretion proteins"/>
    <property type="match status" value="1"/>
</dbReference>
<dbReference type="Gene3D" id="2.40.420.20">
    <property type="match status" value="1"/>
</dbReference>
<dbReference type="Gene3D" id="1.10.287.470">
    <property type="entry name" value="Helix hairpin bin"/>
    <property type="match status" value="1"/>
</dbReference>
<comment type="caution">
    <text evidence="4">The sequence shown here is derived from an EMBL/GenBank/DDBJ whole genome shotgun (WGS) entry which is preliminary data.</text>
</comment>
<dbReference type="Proteomes" id="UP000232060">
    <property type="component" value="Unassembled WGS sequence"/>
</dbReference>
<dbReference type="PANTHER" id="PTHR30469">
    <property type="entry name" value="MULTIDRUG RESISTANCE PROTEIN MDTA"/>
    <property type="match status" value="1"/>
</dbReference>
<evidence type="ECO:0000313" key="4">
    <source>
        <dbReference type="EMBL" id="PJC92118.1"/>
    </source>
</evidence>
<dbReference type="Gene3D" id="2.40.50.100">
    <property type="match status" value="1"/>
</dbReference>
<dbReference type="Gene3D" id="2.40.30.170">
    <property type="match status" value="1"/>
</dbReference>
<dbReference type="GO" id="GO:0015562">
    <property type="term" value="F:efflux transmembrane transporter activity"/>
    <property type="evidence" value="ECO:0007669"/>
    <property type="project" value="TreeGrafter"/>
</dbReference>
<evidence type="ECO:0000313" key="5">
    <source>
        <dbReference type="Proteomes" id="UP000232060"/>
    </source>
</evidence>
<dbReference type="PANTHER" id="PTHR30469:SF15">
    <property type="entry name" value="HLYD FAMILY OF SECRETION PROTEINS"/>
    <property type="match status" value="1"/>
</dbReference>
<feature type="coiled-coil region" evidence="2">
    <location>
        <begin position="110"/>
        <end position="168"/>
    </location>
</feature>
<protein>
    <submittedName>
        <fullName evidence="4">Efflux RND transporter periplasmic adaptor subunit</fullName>
    </submittedName>
</protein>